<keyword evidence="1" id="KW-0723">Serine/threonine-protein kinase</keyword>
<evidence type="ECO:0000259" key="2">
    <source>
        <dbReference type="Pfam" id="PF13581"/>
    </source>
</evidence>
<evidence type="ECO:0000313" key="3">
    <source>
        <dbReference type="EMBL" id="MFC4907446.1"/>
    </source>
</evidence>
<dbReference type="PANTHER" id="PTHR35526">
    <property type="entry name" value="ANTI-SIGMA-F FACTOR RSBW-RELATED"/>
    <property type="match status" value="1"/>
</dbReference>
<gene>
    <name evidence="3" type="ORF">ACFPCY_08945</name>
</gene>
<keyword evidence="1" id="KW-0808">Transferase</keyword>
<name>A0ABV9TVK3_9ACTN</name>
<dbReference type="CDD" id="cd16936">
    <property type="entry name" value="HATPase_RsbW-like"/>
    <property type="match status" value="1"/>
</dbReference>
<dbReference type="PANTHER" id="PTHR35526:SF3">
    <property type="entry name" value="ANTI-SIGMA-F FACTOR RSBW"/>
    <property type="match status" value="1"/>
</dbReference>
<protein>
    <submittedName>
        <fullName evidence="3">ATP-binding protein</fullName>
    </submittedName>
</protein>
<keyword evidence="3" id="KW-0067">ATP-binding</keyword>
<dbReference type="EMBL" id="JBHSIT010000002">
    <property type="protein sequence ID" value="MFC4907446.1"/>
    <property type="molecule type" value="Genomic_DNA"/>
</dbReference>
<dbReference type="Gene3D" id="3.30.565.10">
    <property type="entry name" value="Histidine kinase-like ATPase, C-terminal domain"/>
    <property type="match status" value="1"/>
</dbReference>
<reference evidence="4" key="1">
    <citation type="journal article" date="2019" name="Int. J. Syst. Evol. Microbiol.">
        <title>The Global Catalogue of Microorganisms (GCM) 10K type strain sequencing project: providing services to taxonomists for standard genome sequencing and annotation.</title>
        <authorList>
            <consortium name="The Broad Institute Genomics Platform"/>
            <consortium name="The Broad Institute Genome Sequencing Center for Infectious Disease"/>
            <person name="Wu L."/>
            <person name="Ma J."/>
        </authorList>
    </citation>
    <scope>NUCLEOTIDE SEQUENCE [LARGE SCALE GENOMIC DNA]</scope>
    <source>
        <strain evidence="4">KLKA75</strain>
    </source>
</reference>
<keyword evidence="3" id="KW-0547">Nucleotide-binding</keyword>
<dbReference type="Proteomes" id="UP001595872">
    <property type="component" value="Unassembled WGS sequence"/>
</dbReference>
<evidence type="ECO:0000256" key="1">
    <source>
        <dbReference type="ARBA" id="ARBA00022527"/>
    </source>
</evidence>
<organism evidence="3 4">
    <name type="scientific">Actinomadura gamaensis</name>
    <dbReference type="NCBI Taxonomy" id="1763541"/>
    <lineage>
        <taxon>Bacteria</taxon>
        <taxon>Bacillati</taxon>
        <taxon>Actinomycetota</taxon>
        <taxon>Actinomycetes</taxon>
        <taxon>Streptosporangiales</taxon>
        <taxon>Thermomonosporaceae</taxon>
        <taxon>Actinomadura</taxon>
    </lineage>
</organism>
<dbReference type="RefSeq" id="WP_378253208.1">
    <property type="nucleotide sequence ID" value="NZ_JBHSIT010000002.1"/>
</dbReference>
<keyword evidence="4" id="KW-1185">Reference proteome</keyword>
<evidence type="ECO:0000313" key="4">
    <source>
        <dbReference type="Proteomes" id="UP001595872"/>
    </source>
</evidence>
<keyword evidence="1" id="KW-0418">Kinase</keyword>
<comment type="caution">
    <text evidence="3">The sequence shown here is derived from an EMBL/GenBank/DDBJ whole genome shotgun (WGS) entry which is preliminary data.</text>
</comment>
<dbReference type="SUPFAM" id="SSF55874">
    <property type="entry name" value="ATPase domain of HSP90 chaperone/DNA topoisomerase II/histidine kinase"/>
    <property type="match status" value="1"/>
</dbReference>
<accession>A0ABV9TVK3</accession>
<dbReference type="GO" id="GO:0005524">
    <property type="term" value="F:ATP binding"/>
    <property type="evidence" value="ECO:0007669"/>
    <property type="project" value="UniProtKB-KW"/>
</dbReference>
<dbReference type="Pfam" id="PF13581">
    <property type="entry name" value="HATPase_c_2"/>
    <property type="match status" value="1"/>
</dbReference>
<sequence>MTAQIPPSSPAPQWKIERSDERGLKDARRILGDVLGVLGISDPDLVHLAKTIMSELVANALEHTRTACVPVRVLVEEDGRPVIEVEDESDARPTLRPIVEVEDGVLPEHFDSGRGLAMVEIMAAYWGYSFLARGGKVVWAALPIVLDATATRASPSVTSVPRVISGRRW</sequence>
<dbReference type="InterPro" id="IPR003594">
    <property type="entry name" value="HATPase_dom"/>
</dbReference>
<proteinExistence type="predicted"/>
<dbReference type="InterPro" id="IPR050267">
    <property type="entry name" value="Anti-sigma-factor_SerPK"/>
</dbReference>
<dbReference type="InterPro" id="IPR036890">
    <property type="entry name" value="HATPase_C_sf"/>
</dbReference>
<feature type="domain" description="Histidine kinase/HSP90-like ATPase" evidence="2">
    <location>
        <begin position="21"/>
        <end position="139"/>
    </location>
</feature>